<sequence length="209" mass="23367">MNFFDEMAGVWDRTSRPDAGRLEKILSILHLSAGEKVLDVGTGTGVMIPFIRERVGPYTPIVAVDSSEKMLREASLRYAGEGVHFIRADVERDRLAGRFDAIILYSVFPHFRYPVDTIARLVTDNLCCGGRLLIAHTQGRTHLNQIHERLLSRVFSRQLLPAAEQAGEFARVGLTVTSFGETDDYYYLLLQRVGVGHELNVSIAEAIYG</sequence>
<dbReference type="EMBL" id="DYUD01000017">
    <property type="protein sequence ID" value="HJG88951.1"/>
    <property type="molecule type" value="Genomic_DNA"/>
</dbReference>
<name>A0A921MRU8_9BACT</name>
<protein>
    <submittedName>
        <fullName evidence="4">Methyltransferase domain-containing protein</fullName>
    </submittedName>
</protein>
<dbReference type="InterPro" id="IPR029063">
    <property type="entry name" value="SAM-dependent_MTases_sf"/>
</dbReference>
<dbReference type="CDD" id="cd02440">
    <property type="entry name" value="AdoMet_MTases"/>
    <property type="match status" value="1"/>
</dbReference>
<gene>
    <name evidence="4" type="ORF">K8U91_05695</name>
</gene>
<proteinExistence type="predicted"/>
<dbReference type="GO" id="GO:0032259">
    <property type="term" value="P:methylation"/>
    <property type="evidence" value="ECO:0007669"/>
    <property type="project" value="UniProtKB-KW"/>
</dbReference>
<dbReference type="GO" id="GO:0008168">
    <property type="term" value="F:methyltransferase activity"/>
    <property type="evidence" value="ECO:0007669"/>
    <property type="project" value="UniProtKB-KW"/>
</dbReference>
<dbReference type="PANTHER" id="PTHR43861">
    <property type="entry name" value="TRANS-ACONITATE 2-METHYLTRANSFERASE-RELATED"/>
    <property type="match status" value="1"/>
</dbReference>
<keyword evidence="1 4" id="KW-0489">Methyltransferase</keyword>
<dbReference type="Pfam" id="PF13649">
    <property type="entry name" value="Methyltransf_25"/>
    <property type="match status" value="1"/>
</dbReference>
<evidence type="ECO:0000313" key="4">
    <source>
        <dbReference type="EMBL" id="HJG88951.1"/>
    </source>
</evidence>
<accession>A0A921MRU8</accession>
<dbReference type="RefSeq" id="WP_273305965.1">
    <property type="nucleotide sequence ID" value="NZ_DYUD01000017.1"/>
</dbReference>
<dbReference type="Proteomes" id="UP000757103">
    <property type="component" value="Unassembled WGS sequence"/>
</dbReference>
<organism evidence="4 5">
    <name type="scientific">Barnesiella viscericola</name>
    <dbReference type="NCBI Taxonomy" id="397865"/>
    <lineage>
        <taxon>Bacteria</taxon>
        <taxon>Pseudomonadati</taxon>
        <taxon>Bacteroidota</taxon>
        <taxon>Bacteroidia</taxon>
        <taxon>Bacteroidales</taxon>
        <taxon>Barnesiellaceae</taxon>
        <taxon>Barnesiella</taxon>
    </lineage>
</organism>
<dbReference type="SUPFAM" id="SSF53335">
    <property type="entry name" value="S-adenosyl-L-methionine-dependent methyltransferases"/>
    <property type="match status" value="1"/>
</dbReference>
<reference evidence="4" key="2">
    <citation type="submission" date="2021-09" db="EMBL/GenBank/DDBJ databases">
        <authorList>
            <person name="Gilroy R."/>
        </authorList>
    </citation>
    <scope>NUCLEOTIDE SEQUENCE</scope>
    <source>
        <strain evidence="4">CHK121-7720</strain>
    </source>
</reference>
<keyword evidence="2" id="KW-0808">Transferase</keyword>
<dbReference type="InterPro" id="IPR041698">
    <property type="entry name" value="Methyltransf_25"/>
</dbReference>
<evidence type="ECO:0000313" key="5">
    <source>
        <dbReference type="Proteomes" id="UP000757103"/>
    </source>
</evidence>
<reference evidence="4" key="1">
    <citation type="journal article" date="2021" name="PeerJ">
        <title>Extensive microbial diversity within the chicken gut microbiome revealed by metagenomics and culture.</title>
        <authorList>
            <person name="Gilroy R."/>
            <person name="Ravi A."/>
            <person name="Getino M."/>
            <person name="Pursley I."/>
            <person name="Horton D.L."/>
            <person name="Alikhan N.F."/>
            <person name="Baker D."/>
            <person name="Gharbi K."/>
            <person name="Hall N."/>
            <person name="Watson M."/>
            <person name="Adriaenssens E.M."/>
            <person name="Foster-Nyarko E."/>
            <person name="Jarju S."/>
            <person name="Secka A."/>
            <person name="Antonio M."/>
            <person name="Oren A."/>
            <person name="Chaudhuri R.R."/>
            <person name="La Ragione R."/>
            <person name="Hildebrand F."/>
            <person name="Pallen M.J."/>
        </authorList>
    </citation>
    <scope>NUCLEOTIDE SEQUENCE</scope>
    <source>
        <strain evidence="4">CHK121-7720</strain>
    </source>
</reference>
<comment type="caution">
    <text evidence="4">The sequence shown here is derived from an EMBL/GenBank/DDBJ whole genome shotgun (WGS) entry which is preliminary data.</text>
</comment>
<feature type="domain" description="Methyltransferase" evidence="3">
    <location>
        <begin position="37"/>
        <end position="115"/>
    </location>
</feature>
<dbReference type="Gene3D" id="3.40.50.150">
    <property type="entry name" value="Vaccinia Virus protein VP39"/>
    <property type="match status" value="1"/>
</dbReference>
<evidence type="ECO:0000256" key="1">
    <source>
        <dbReference type="ARBA" id="ARBA00022603"/>
    </source>
</evidence>
<evidence type="ECO:0000259" key="3">
    <source>
        <dbReference type="Pfam" id="PF13649"/>
    </source>
</evidence>
<dbReference type="AlphaFoldDB" id="A0A921MRU8"/>
<dbReference type="PANTHER" id="PTHR43861:SF1">
    <property type="entry name" value="TRANS-ACONITATE 2-METHYLTRANSFERASE"/>
    <property type="match status" value="1"/>
</dbReference>
<evidence type="ECO:0000256" key="2">
    <source>
        <dbReference type="ARBA" id="ARBA00022679"/>
    </source>
</evidence>